<name>A0ABP8T9M1_9ACTN</name>
<organism evidence="1 2">
    <name type="scientific">Actinoallomurus liliacearum</name>
    <dbReference type="NCBI Taxonomy" id="1080073"/>
    <lineage>
        <taxon>Bacteria</taxon>
        <taxon>Bacillati</taxon>
        <taxon>Actinomycetota</taxon>
        <taxon>Actinomycetes</taxon>
        <taxon>Streptosporangiales</taxon>
        <taxon>Thermomonosporaceae</taxon>
        <taxon>Actinoallomurus</taxon>
    </lineage>
</organism>
<evidence type="ECO:0000313" key="2">
    <source>
        <dbReference type="Proteomes" id="UP001500212"/>
    </source>
</evidence>
<keyword evidence="2" id="KW-1185">Reference proteome</keyword>
<dbReference type="EMBL" id="BAABHJ010000001">
    <property type="protein sequence ID" value="GAA4601664.1"/>
    <property type="molecule type" value="Genomic_DNA"/>
</dbReference>
<protein>
    <submittedName>
        <fullName evidence="1">Uncharacterized protein</fullName>
    </submittedName>
</protein>
<reference evidence="2" key="1">
    <citation type="journal article" date="2019" name="Int. J. Syst. Evol. Microbiol.">
        <title>The Global Catalogue of Microorganisms (GCM) 10K type strain sequencing project: providing services to taxonomists for standard genome sequencing and annotation.</title>
        <authorList>
            <consortium name="The Broad Institute Genomics Platform"/>
            <consortium name="The Broad Institute Genome Sequencing Center for Infectious Disease"/>
            <person name="Wu L."/>
            <person name="Ma J."/>
        </authorList>
    </citation>
    <scope>NUCLEOTIDE SEQUENCE [LARGE SCALE GENOMIC DNA]</scope>
    <source>
        <strain evidence="2">JCM 17938</strain>
    </source>
</reference>
<comment type="caution">
    <text evidence="1">The sequence shown here is derived from an EMBL/GenBank/DDBJ whole genome shotgun (WGS) entry which is preliminary data.</text>
</comment>
<sequence length="359" mass="39943">MTESIVVDPAKLRQFGDPMDSVFCLVTNPEYMDEISIVESGGYRDYLKIPFKTGERFEEVLPDRIPEPAHVLAISPAAFFESPMPEQLGPRRKLMGMACNSTPTTMKTIKHFIDVMQRTSPEEQDAFSNGFFDKLERADHLVYVDERHGTRATLQHLQPGLVWNQQAGALEWGEQQIVPSGEISVLPTQIVEFHEDLHLPIEGEICFRGYPILHSGTPSFSRRDQARLHSRLSSMNLHGVIATVEKGVITSLRAHNSGAQSAVDMLNTMFEVDSRYRIVWEMGHALNTSLDILPGNHAMNEVYGGTDGCLHWGLGLTPFTQYHLDIISPDTTVYTDTGEVVLGNPGGGPPDRLAVFPNS</sequence>
<evidence type="ECO:0000313" key="1">
    <source>
        <dbReference type="EMBL" id="GAA4601664.1"/>
    </source>
</evidence>
<gene>
    <name evidence="1" type="ORF">GCM10023195_04510</name>
</gene>
<proteinExistence type="predicted"/>
<dbReference type="RefSeq" id="WP_345347284.1">
    <property type="nucleotide sequence ID" value="NZ_BAABHJ010000001.1"/>
</dbReference>
<dbReference type="Proteomes" id="UP001500212">
    <property type="component" value="Unassembled WGS sequence"/>
</dbReference>
<accession>A0ABP8T9M1</accession>